<dbReference type="GO" id="GO:0003676">
    <property type="term" value="F:nucleic acid binding"/>
    <property type="evidence" value="ECO:0007669"/>
    <property type="project" value="InterPro"/>
</dbReference>
<dbReference type="Gene3D" id="3.40.1350.10">
    <property type="match status" value="1"/>
</dbReference>
<dbReference type="PANTHER" id="PTHR30547:SF5">
    <property type="entry name" value="NUCLEASE YHCG-RELATED"/>
    <property type="match status" value="1"/>
</dbReference>
<dbReference type="InterPro" id="IPR011856">
    <property type="entry name" value="tRNA_endonuc-like_dom_sf"/>
</dbReference>
<dbReference type="InterPro" id="IPR009362">
    <property type="entry name" value="YhcG_C"/>
</dbReference>
<evidence type="ECO:0000313" key="4">
    <source>
        <dbReference type="Proteomes" id="UP000420707"/>
    </source>
</evidence>
<name>A0AAW9T782_9BACT</name>
<evidence type="ECO:0000259" key="1">
    <source>
        <dbReference type="Pfam" id="PF06250"/>
    </source>
</evidence>
<sequence>MDYKVQKDSLNNDMASLVNDVCNIIETGRKEAYIAAGKSAVITYWNIGRRIVKEEQQGKERAEYGAEVIKNLAQKIIPRYGASYNKRNLDYYKRFYLLFPDIQIVNTCVHNLSWSHIRRILSVSDPNARLWYLKTADKDMWSFRALDRNISTQYYERRLAAQREKSALPVDMENSTDPLEYIKNPMMAEFMGFHRDADYNESDFEKALIDNLEKFIMELGRGFAFVERQQHIVTDTDDFYIDLVFYNYRMKRFVIFELKTHKLTHQDIGQLDMYVRMYDDLIKGADDAPTIGVLLCTDTDNTIARYSVLHDNNQLFAAKYMTYMPTEEELRNEIEQQKRFFMEQHGSRNL</sequence>
<gene>
    <name evidence="3" type="ORF">F7D90_05025</name>
</gene>
<dbReference type="PANTHER" id="PTHR30547">
    <property type="entry name" value="UNCHARACTERIZED PROTEIN YHCG-RELATED"/>
    <property type="match status" value="1"/>
</dbReference>
<accession>A0AAW9T782</accession>
<dbReference type="InterPro" id="IPR053148">
    <property type="entry name" value="PD-DEXK-like_domain"/>
</dbReference>
<dbReference type="AlphaFoldDB" id="A0AAW9T782"/>
<feature type="domain" description="YhcG PDDEXK nuclease" evidence="1">
    <location>
        <begin position="180"/>
        <end position="334"/>
    </location>
</feature>
<dbReference type="Pfam" id="PF17761">
    <property type="entry name" value="DUF1016_N"/>
    <property type="match status" value="1"/>
</dbReference>
<dbReference type="RefSeq" id="WP_153084018.1">
    <property type="nucleotide sequence ID" value="NZ_VZAM01000028.1"/>
</dbReference>
<protein>
    <submittedName>
        <fullName evidence="3">DUF1016 domain-containing protein</fullName>
    </submittedName>
</protein>
<evidence type="ECO:0000313" key="3">
    <source>
        <dbReference type="EMBL" id="MQN31320.1"/>
    </source>
</evidence>
<dbReference type="EMBL" id="VZCR01000031">
    <property type="protein sequence ID" value="MQN31320.1"/>
    <property type="molecule type" value="Genomic_DNA"/>
</dbReference>
<dbReference type="Proteomes" id="UP000420707">
    <property type="component" value="Unassembled WGS sequence"/>
</dbReference>
<comment type="caution">
    <text evidence="3">The sequence shown here is derived from an EMBL/GenBank/DDBJ whole genome shotgun (WGS) entry which is preliminary data.</text>
</comment>
<dbReference type="InterPro" id="IPR041527">
    <property type="entry name" value="YhcG_N"/>
</dbReference>
<organism evidence="3 4">
    <name type="scientific">Segatella copri</name>
    <dbReference type="NCBI Taxonomy" id="165179"/>
    <lineage>
        <taxon>Bacteria</taxon>
        <taxon>Pseudomonadati</taxon>
        <taxon>Bacteroidota</taxon>
        <taxon>Bacteroidia</taxon>
        <taxon>Bacteroidales</taxon>
        <taxon>Prevotellaceae</taxon>
        <taxon>Segatella</taxon>
    </lineage>
</organism>
<proteinExistence type="predicted"/>
<evidence type="ECO:0000259" key="2">
    <source>
        <dbReference type="Pfam" id="PF17761"/>
    </source>
</evidence>
<reference evidence="4" key="1">
    <citation type="submission" date="2019-09" db="EMBL/GenBank/DDBJ databases">
        <title>Distinct polysaccharide growth profiles of human intestinal Prevotella copri isolates.</title>
        <authorList>
            <person name="Fehlner-Peach H."/>
            <person name="Magnabosco C."/>
            <person name="Raghavan V."/>
            <person name="Scher J.U."/>
            <person name="Tett A."/>
            <person name="Cox L.M."/>
            <person name="Gottsegen C."/>
            <person name="Watters A."/>
            <person name="Wiltshire- Gordon J.D."/>
            <person name="Segata N."/>
            <person name="Bonneau R."/>
            <person name="Littman D.R."/>
        </authorList>
    </citation>
    <scope>NUCLEOTIDE SEQUENCE [LARGE SCALE GENOMIC DNA]</scope>
    <source>
        <strain evidence="4">iAP146</strain>
    </source>
</reference>
<feature type="domain" description="YhcG N-terminal" evidence="2">
    <location>
        <begin position="21"/>
        <end position="157"/>
    </location>
</feature>
<dbReference type="Pfam" id="PF06250">
    <property type="entry name" value="YhcG_C"/>
    <property type="match status" value="1"/>
</dbReference>